<dbReference type="NCBIfam" id="TIGR02845">
    <property type="entry name" value="spore_V_AD"/>
    <property type="match status" value="1"/>
</dbReference>
<dbReference type="EMBL" id="CVTD020000007">
    <property type="protein sequence ID" value="CRZ33395.1"/>
    <property type="molecule type" value="Genomic_DNA"/>
</dbReference>
<reference evidence="1 2" key="1">
    <citation type="submission" date="2015-06" db="EMBL/GenBank/DDBJ databases">
        <authorList>
            <person name="Wibberg Daniel"/>
        </authorList>
    </citation>
    <scope>NUCLEOTIDE SEQUENCE [LARGE SCALE GENOMIC DNA]</scope>
    <source>
        <strain evidence="1 2">T3/55T</strain>
    </source>
</reference>
<evidence type="ECO:0000313" key="1">
    <source>
        <dbReference type="EMBL" id="CRZ33395.1"/>
    </source>
</evidence>
<dbReference type="InterPro" id="IPR010894">
    <property type="entry name" value="SpoVAD"/>
</dbReference>
<dbReference type="AlphaFoldDB" id="A0A0H5SEC1"/>
<sequence>MAENLSGNMQEANTGNETSVSKIVGKQSVAFRKPPYIIAASSIAGKKEGEGPLGTLFDQIVEDPMVGKENWEAAESELMKMAAQKVLTKAGLKNTDIRYLIGGDLLGQLIATSFGIAELGIPVFGVFGACSTMGEAMIIGSTLVEGGYANKVMAITSSHFAGAEKQFRFPLDYGNQRPYSASWTVTGSGAVIISNQKDPNKNTGEPDIVITGFTTGKIVDYGIKDSMNMGAAMAPAAFDTIKQNFEDFGIKPDYYDKIITGDLGYVGKNILIELLKEVGYDITNQHMDCGMEIFDQESQDTHAGGSGCGCSAITFAAYILKQLRERNWRRILFIPTGALLSQVSFNEGNTIPCIAHAVMVEAR</sequence>
<evidence type="ECO:0000313" key="2">
    <source>
        <dbReference type="Proteomes" id="UP000236497"/>
    </source>
</evidence>
<accession>A0A0H5SEC1</accession>
<organism evidence="1 2">
    <name type="scientific">Herbinix hemicellulosilytica</name>
    <dbReference type="NCBI Taxonomy" id="1564487"/>
    <lineage>
        <taxon>Bacteria</taxon>
        <taxon>Bacillati</taxon>
        <taxon>Bacillota</taxon>
        <taxon>Clostridia</taxon>
        <taxon>Lachnospirales</taxon>
        <taxon>Lachnospiraceae</taxon>
        <taxon>Herbinix</taxon>
    </lineage>
</organism>
<protein>
    <recommendedName>
        <fullName evidence="3">Stage V sporulation protein AD</fullName>
    </recommendedName>
</protein>
<dbReference type="Gene3D" id="3.40.47.40">
    <property type="entry name" value="Stage V sporulation protein AD"/>
    <property type="match status" value="1"/>
</dbReference>
<dbReference type="NCBIfam" id="NF006160">
    <property type="entry name" value="PRK08304.1"/>
    <property type="match status" value="1"/>
</dbReference>
<evidence type="ECO:0008006" key="3">
    <source>
        <dbReference type="Google" id="ProtNLM"/>
    </source>
</evidence>
<keyword evidence="2" id="KW-1185">Reference proteome</keyword>
<dbReference type="Pfam" id="PF07451">
    <property type="entry name" value="SpoVAD"/>
    <property type="match status" value="1"/>
</dbReference>
<dbReference type="InterPro" id="IPR016039">
    <property type="entry name" value="Thiolase-like"/>
</dbReference>
<dbReference type="PIRSF" id="PIRSF011570">
    <property type="entry name" value="SpoVAD"/>
    <property type="match status" value="1"/>
</dbReference>
<dbReference type="Proteomes" id="UP000236497">
    <property type="component" value="Unassembled WGS sequence"/>
</dbReference>
<gene>
    <name evidence="1" type="ORF">HHT355_0181</name>
</gene>
<dbReference type="GO" id="GO:0016746">
    <property type="term" value="F:acyltransferase activity"/>
    <property type="evidence" value="ECO:0007669"/>
    <property type="project" value="InterPro"/>
</dbReference>
<proteinExistence type="predicted"/>
<name>A0A0H5SEC1_HERHM</name>
<dbReference type="InterPro" id="IPR038369">
    <property type="entry name" value="SpoVAD_sf"/>
</dbReference>
<dbReference type="SUPFAM" id="SSF53901">
    <property type="entry name" value="Thiolase-like"/>
    <property type="match status" value="1"/>
</dbReference>